<dbReference type="AlphaFoldDB" id="A0AAV2BRI2"/>
<feature type="signal peptide" evidence="1">
    <location>
        <begin position="1"/>
        <end position="19"/>
    </location>
</feature>
<protein>
    <recommendedName>
        <fullName evidence="4">TIL domain-containing protein</fullName>
    </recommendedName>
</protein>
<name>A0AAV2BRI2_9ARAC</name>
<feature type="chain" id="PRO_5043315121" description="TIL domain-containing protein" evidence="1">
    <location>
        <begin position="20"/>
        <end position="89"/>
    </location>
</feature>
<accession>A0AAV2BRI2</accession>
<dbReference type="EMBL" id="CAXIEN010000479">
    <property type="protein sequence ID" value="CAL1298901.1"/>
    <property type="molecule type" value="Genomic_DNA"/>
</dbReference>
<comment type="caution">
    <text evidence="2">The sequence shown here is derived from an EMBL/GenBank/DDBJ whole genome shotgun (WGS) entry which is preliminary data.</text>
</comment>
<gene>
    <name evidence="2" type="ORF">LARSCL_LOCUS21050</name>
</gene>
<dbReference type="SUPFAM" id="SSF57567">
    <property type="entry name" value="Serine protease inhibitors"/>
    <property type="match status" value="1"/>
</dbReference>
<reference evidence="2 3" key="1">
    <citation type="submission" date="2024-04" db="EMBL/GenBank/DDBJ databases">
        <authorList>
            <person name="Rising A."/>
            <person name="Reimegard J."/>
            <person name="Sonavane S."/>
            <person name="Akerstrom W."/>
            <person name="Nylinder S."/>
            <person name="Hedman E."/>
            <person name="Kallberg Y."/>
        </authorList>
    </citation>
    <scope>NUCLEOTIDE SEQUENCE [LARGE SCALE GENOMIC DNA]</scope>
</reference>
<dbReference type="InterPro" id="IPR036084">
    <property type="entry name" value="Ser_inhib-like_sf"/>
</dbReference>
<evidence type="ECO:0000313" key="2">
    <source>
        <dbReference type="EMBL" id="CAL1298901.1"/>
    </source>
</evidence>
<evidence type="ECO:0008006" key="4">
    <source>
        <dbReference type="Google" id="ProtNLM"/>
    </source>
</evidence>
<dbReference type="Gene3D" id="2.10.25.10">
    <property type="entry name" value="Laminin"/>
    <property type="match status" value="1"/>
</dbReference>
<sequence length="89" mass="9580">MKAPFFLCAVALLMAVVISDESFFQKLGLTGLCSVNHTFSEYDPCGKRCDEPDPSKTCAAVTFVGCGCKDGYIPTDKSFSICVLPQDCP</sequence>
<evidence type="ECO:0000256" key="1">
    <source>
        <dbReference type="SAM" id="SignalP"/>
    </source>
</evidence>
<keyword evidence="1" id="KW-0732">Signal</keyword>
<keyword evidence="3" id="KW-1185">Reference proteome</keyword>
<organism evidence="2 3">
    <name type="scientific">Larinioides sclopetarius</name>
    <dbReference type="NCBI Taxonomy" id="280406"/>
    <lineage>
        <taxon>Eukaryota</taxon>
        <taxon>Metazoa</taxon>
        <taxon>Ecdysozoa</taxon>
        <taxon>Arthropoda</taxon>
        <taxon>Chelicerata</taxon>
        <taxon>Arachnida</taxon>
        <taxon>Araneae</taxon>
        <taxon>Araneomorphae</taxon>
        <taxon>Entelegynae</taxon>
        <taxon>Araneoidea</taxon>
        <taxon>Araneidae</taxon>
        <taxon>Larinioides</taxon>
    </lineage>
</organism>
<evidence type="ECO:0000313" key="3">
    <source>
        <dbReference type="Proteomes" id="UP001497382"/>
    </source>
</evidence>
<dbReference type="CDD" id="cd19941">
    <property type="entry name" value="TIL"/>
    <property type="match status" value="1"/>
</dbReference>
<proteinExistence type="predicted"/>
<dbReference type="Proteomes" id="UP001497382">
    <property type="component" value="Unassembled WGS sequence"/>
</dbReference>